<evidence type="ECO:0008006" key="3">
    <source>
        <dbReference type="Google" id="ProtNLM"/>
    </source>
</evidence>
<accession>A0A6A4DWK8</accession>
<evidence type="ECO:0000313" key="1">
    <source>
        <dbReference type="EMBL" id="KAE9314112.1"/>
    </source>
</evidence>
<gene>
    <name evidence="1" type="ORF">PR003_g19338</name>
</gene>
<evidence type="ECO:0000313" key="2">
    <source>
        <dbReference type="Proteomes" id="UP000434957"/>
    </source>
</evidence>
<name>A0A6A4DWK8_9STRA</name>
<dbReference type="Proteomes" id="UP000434957">
    <property type="component" value="Unassembled WGS sequence"/>
</dbReference>
<reference evidence="1 2" key="1">
    <citation type="submission" date="2018-08" db="EMBL/GenBank/DDBJ databases">
        <title>Genomic investigation of the strawberry pathogen Phytophthora fragariae indicates pathogenicity is determined by transcriptional variation in three key races.</title>
        <authorList>
            <person name="Adams T.M."/>
            <person name="Armitage A.D."/>
            <person name="Sobczyk M.K."/>
            <person name="Bates H.J."/>
            <person name="Dunwell J.M."/>
            <person name="Nellist C.F."/>
            <person name="Harrison R.J."/>
        </authorList>
    </citation>
    <scope>NUCLEOTIDE SEQUENCE [LARGE SCALE GENOMIC DNA]</scope>
    <source>
        <strain evidence="1 2">SCRP333</strain>
    </source>
</reference>
<proteinExistence type="predicted"/>
<sequence length="153" mass="17224">MSAGRLRDEHYRYIDVQGAEAYERHAGQEFEVSELVTGSPSAVFDAWIHDVWLAGLPEESAQDQEDSSTKISSICYRVRKPGPFPLESHLAMVRFVDAGDPADRTPKTLVIWTVKTEMSRACNWLHCGGLVRLIFRTALKTFLRSLAKEAAKK</sequence>
<protein>
    <recommendedName>
        <fullName evidence="3">START domain-containing protein</fullName>
    </recommendedName>
</protein>
<organism evidence="1 2">
    <name type="scientific">Phytophthora rubi</name>
    <dbReference type="NCBI Taxonomy" id="129364"/>
    <lineage>
        <taxon>Eukaryota</taxon>
        <taxon>Sar</taxon>
        <taxon>Stramenopiles</taxon>
        <taxon>Oomycota</taxon>
        <taxon>Peronosporomycetes</taxon>
        <taxon>Peronosporales</taxon>
        <taxon>Peronosporaceae</taxon>
        <taxon>Phytophthora</taxon>
    </lineage>
</organism>
<comment type="caution">
    <text evidence="1">The sequence shown here is derived from an EMBL/GenBank/DDBJ whole genome shotgun (WGS) entry which is preliminary data.</text>
</comment>
<keyword evidence="2" id="KW-1185">Reference proteome</keyword>
<dbReference type="AlphaFoldDB" id="A0A6A4DWK8"/>
<dbReference type="EMBL" id="QXFT01001620">
    <property type="protein sequence ID" value="KAE9314112.1"/>
    <property type="molecule type" value="Genomic_DNA"/>
</dbReference>